<proteinExistence type="inferred from homology"/>
<dbReference type="Gene3D" id="1.10.225.10">
    <property type="entry name" value="Saposin-like"/>
    <property type="match status" value="1"/>
</dbReference>
<evidence type="ECO:0000259" key="13">
    <source>
        <dbReference type="PROSITE" id="PS51767"/>
    </source>
</evidence>
<dbReference type="PANTHER" id="PTHR47966:SF28">
    <property type="entry name" value="OS01G0290000 PROTEIN"/>
    <property type="match status" value="1"/>
</dbReference>
<keyword evidence="11" id="KW-1133">Transmembrane helix</keyword>
<dbReference type="GO" id="GO:0006629">
    <property type="term" value="P:lipid metabolic process"/>
    <property type="evidence" value="ECO:0007669"/>
    <property type="project" value="InterPro"/>
</dbReference>
<protein>
    <submittedName>
        <fullName evidence="14">Uncharacterized protein</fullName>
    </submittedName>
</protein>
<dbReference type="InterPro" id="IPR033869">
    <property type="entry name" value="Phytepsin"/>
</dbReference>
<dbReference type="PROSITE" id="PS50015">
    <property type="entry name" value="SAP_B"/>
    <property type="match status" value="2"/>
</dbReference>
<feature type="transmembrane region" description="Helical" evidence="11">
    <location>
        <begin position="47"/>
        <end position="64"/>
    </location>
</feature>
<dbReference type="PANTHER" id="PTHR47966">
    <property type="entry name" value="BETA-SITE APP-CLEAVING ENZYME, ISOFORM A-RELATED"/>
    <property type="match status" value="1"/>
</dbReference>
<dbReference type="InterPro" id="IPR007856">
    <property type="entry name" value="SapB_1"/>
</dbReference>
<dbReference type="Pfam" id="PF00026">
    <property type="entry name" value="Asp"/>
    <property type="match status" value="1"/>
</dbReference>
<evidence type="ECO:0000256" key="2">
    <source>
        <dbReference type="ARBA" id="ARBA00022670"/>
    </source>
</evidence>
<sequence length="551" mass="59962">MSRANSPQPTPFEASPCLVESSGWSLPSLSYSAERLKLAKGKMTQKFLFVLICLSALTLTWSLASHATSNGLLKINLKKKPLDLNNIKAARLAKEVGKYDGGSWESHRLGDSDADAVPLKNYLDAQYFGEIGIGSPPQNFTVIFDTGSSNLWVPSSKCYFSVACYFHSKYKASRSSTYTKIGKSCEIDYGSGSISGFFSQDNVEVGDLIIKDQVFIEATQEGSLSFIFAKFDGILGLGFQEISVGNVVPVWYNMVEQGLVSEPVFSFWLNREPEAEEGGEIIFGGVDPKHFKGKHTYVPVTEKGYWQIEMGDFLVGDQSTGFCEAGCAAIVDSGTSLLAGPTTVVTEINHAIGAEGIVSMECKEVISQYGELIWEILTAGVKPDKVCSQVGLCFSDGAQFVSTNIETVVEKQRNEGSSISNELLCVACEMAIVWFQNQLRQNKTKEIVFQYVNELCDSIPSPDGESVIDCNSVASMPNVSFTIGDTIFNLTPEQYILKIGEGDLTVCLSGFIAVDVPPPRGPLWILGDVFMGVYHTVFDFGNLQVGFAEAA</sequence>
<keyword evidence="2 10" id="KW-0645">Protease</keyword>
<dbReference type="FunFam" id="2.40.70.10:FF:000115">
    <property type="entry name" value="Lysosomal aspartic protease"/>
    <property type="match status" value="1"/>
</dbReference>
<dbReference type="SUPFAM" id="SSF50630">
    <property type="entry name" value="Acid proteases"/>
    <property type="match status" value="1"/>
</dbReference>
<name>A0A9Q0KF24_9MAGN</name>
<keyword evidence="3 10" id="KW-0064">Aspartyl protease</keyword>
<evidence type="ECO:0000256" key="10">
    <source>
        <dbReference type="RuleBase" id="RU000454"/>
    </source>
</evidence>
<accession>A0A9Q0KF24</accession>
<evidence type="ECO:0000256" key="9">
    <source>
        <dbReference type="PIRSR" id="PIRSR601461-2"/>
    </source>
</evidence>
<evidence type="ECO:0000256" key="8">
    <source>
        <dbReference type="PIRSR" id="PIRSR601461-1"/>
    </source>
</evidence>
<dbReference type="SMART" id="SM00741">
    <property type="entry name" value="SapB"/>
    <property type="match status" value="1"/>
</dbReference>
<evidence type="ECO:0000256" key="4">
    <source>
        <dbReference type="ARBA" id="ARBA00022801"/>
    </source>
</evidence>
<dbReference type="Pfam" id="PF03489">
    <property type="entry name" value="SapB_2"/>
    <property type="match status" value="1"/>
</dbReference>
<keyword evidence="5" id="KW-0865">Zymogen</keyword>
<dbReference type="PRINTS" id="PR00792">
    <property type="entry name" value="PEPSIN"/>
</dbReference>
<feature type="domain" description="Saposin B-type" evidence="12">
    <location>
        <begin position="421"/>
        <end position="462"/>
    </location>
</feature>
<dbReference type="Pfam" id="PF05184">
    <property type="entry name" value="SapB_1"/>
    <property type="match status" value="1"/>
</dbReference>
<dbReference type="InterPro" id="IPR001461">
    <property type="entry name" value="Aspartic_peptidase_A1"/>
</dbReference>
<evidence type="ECO:0000256" key="5">
    <source>
        <dbReference type="ARBA" id="ARBA00023145"/>
    </source>
</evidence>
<reference evidence="14" key="1">
    <citation type="journal article" date="2023" name="Plant J.">
        <title>The genome of the king protea, Protea cynaroides.</title>
        <authorList>
            <person name="Chang J."/>
            <person name="Duong T.A."/>
            <person name="Schoeman C."/>
            <person name="Ma X."/>
            <person name="Roodt D."/>
            <person name="Barker N."/>
            <person name="Li Z."/>
            <person name="Van de Peer Y."/>
            <person name="Mizrachi E."/>
        </authorList>
    </citation>
    <scope>NUCLEOTIDE SEQUENCE</scope>
    <source>
        <tissue evidence="14">Young leaves</tissue>
    </source>
</reference>
<dbReference type="InterPro" id="IPR008139">
    <property type="entry name" value="SaposinB_dom"/>
</dbReference>
<keyword evidence="6 9" id="KW-1015">Disulfide bond</keyword>
<feature type="domain" description="Saposin B-type" evidence="12">
    <location>
        <begin position="357"/>
        <end position="397"/>
    </location>
</feature>
<keyword evidence="11" id="KW-0812">Transmembrane</keyword>
<evidence type="ECO:0000256" key="1">
    <source>
        <dbReference type="ARBA" id="ARBA00007447"/>
    </source>
</evidence>
<dbReference type="GO" id="GO:0004190">
    <property type="term" value="F:aspartic-type endopeptidase activity"/>
    <property type="evidence" value="ECO:0007669"/>
    <property type="project" value="UniProtKB-KW"/>
</dbReference>
<feature type="disulfide bond" evidence="9">
    <location>
        <begin position="158"/>
        <end position="164"/>
    </location>
</feature>
<dbReference type="GO" id="GO:0006508">
    <property type="term" value="P:proteolysis"/>
    <property type="evidence" value="ECO:0007669"/>
    <property type="project" value="UniProtKB-KW"/>
</dbReference>
<comment type="similarity">
    <text evidence="1 10">Belongs to the peptidase A1 family.</text>
</comment>
<keyword evidence="7" id="KW-0325">Glycoprotein</keyword>
<dbReference type="PROSITE" id="PS51767">
    <property type="entry name" value="PEPTIDASE_A1"/>
    <property type="match status" value="1"/>
</dbReference>
<feature type="domain" description="Peptidase A1" evidence="13">
    <location>
        <begin position="127"/>
        <end position="548"/>
    </location>
</feature>
<feature type="active site" evidence="8">
    <location>
        <position position="332"/>
    </location>
</feature>
<dbReference type="SUPFAM" id="SSF47862">
    <property type="entry name" value="Saposin"/>
    <property type="match status" value="1"/>
</dbReference>
<dbReference type="Gene3D" id="2.40.70.10">
    <property type="entry name" value="Acid Proteases"/>
    <property type="match status" value="2"/>
</dbReference>
<evidence type="ECO:0000256" key="3">
    <source>
        <dbReference type="ARBA" id="ARBA00022750"/>
    </source>
</evidence>
<keyword evidence="15" id="KW-1185">Reference proteome</keyword>
<evidence type="ECO:0000259" key="12">
    <source>
        <dbReference type="PROSITE" id="PS50015"/>
    </source>
</evidence>
<evidence type="ECO:0000256" key="6">
    <source>
        <dbReference type="ARBA" id="ARBA00023157"/>
    </source>
</evidence>
<evidence type="ECO:0000256" key="11">
    <source>
        <dbReference type="SAM" id="Phobius"/>
    </source>
</evidence>
<evidence type="ECO:0000313" key="15">
    <source>
        <dbReference type="Proteomes" id="UP001141806"/>
    </source>
</evidence>
<organism evidence="14 15">
    <name type="scientific">Protea cynaroides</name>
    <dbReference type="NCBI Taxonomy" id="273540"/>
    <lineage>
        <taxon>Eukaryota</taxon>
        <taxon>Viridiplantae</taxon>
        <taxon>Streptophyta</taxon>
        <taxon>Embryophyta</taxon>
        <taxon>Tracheophyta</taxon>
        <taxon>Spermatophyta</taxon>
        <taxon>Magnoliopsida</taxon>
        <taxon>Proteales</taxon>
        <taxon>Proteaceae</taxon>
        <taxon>Protea</taxon>
    </lineage>
</organism>
<comment type="caution">
    <text evidence="14">The sequence shown here is derived from an EMBL/GenBank/DDBJ whole genome shotgun (WGS) entry which is preliminary data.</text>
</comment>
<dbReference type="FunFam" id="2.40.70.10:FF:000044">
    <property type="entry name" value="Lysosomal aspartic protease"/>
    <property type="match status" value="1"/>
</dbReference>
<feature type="active site" evidence="8">
    <location>
        <position position="145"/>
    </location>
</feature>
<dbReference type="InterPro" id="IPR021109">
    <property type="entry name" value="Peptidase_aspartic_dom_sf"/>
</dbReference>
<dbReference type="Proteomes" id="UP001141806">
    <property type="component" value="Unassembled WGS sequence"/>
</dbReference>
<feature type="disulfide bond" evidence="9">
    <location>
        <begin position="323"/>
        <end position="327"/>
    </location>
</feature>
<gene>
    <name evidence="14" type="ORF">NE237_015997</name>
</gene>
<keyword evidence="4 10" id="KW-0378">Hydrolase</keyword>
<dbReference type="InterPro" id="IPR008138">
    <property type="entry name" value="SapB_2"/>
</dbReference>
<keyword evidence="11" id="KW-0472">Membrane</keyword>
<dbReference type="OrthoDB" id="771136at2759"/>
<dbReference type="AlphaFoldDB" id="A0A9Q0KF24"/>
<dbReference type="CDD" id="cd06098">
    <property type="entry name" value="phytepsin"/>
    <property type="match status" value="1"/>
</dbReference>
<evidence type="ECO:0000256" key="7">
    <source>
        <dbReference type="ARBA" id="ARBA00023180"/>
    </source>
</evidence>
<dbReference type="InterPro" id="IPR033121">
    <property type="entry name" value="PEPTIDASE_A1"/>
</dbReference>
<dbReference type="EMBL" id="JAMYWD010000006">
    <property type="protein sequence ID" value="KAJ4969296.1"/>
    <property type="molecule type" value="Genomic_DNA"/>
</dbReference>
<evidence type="ECO:0000313" key="14">
    <source>
        <dbReference type="EMBL" id="KAJ4969296.1"/>
    </source>
</evidence>
<dbReference type="PROSITE" id="PS00141">
    <property type="entry name" value="ASP_PROTEASE"/>
    <property type="match status" value="2"/>
</dbReference>
<dbReference type="InterPro" id="IPR011001">
    <property type="entry name" value="Saposin-like"/>
</dbReference>
<dbReference type="InterPro" id="IPR001969">
    <property type="entry name" value="Aspartic_peptidase_AS"/>
</dbReference>